<dbReference type="AlphaFoldDB" id="A0AAD4C7Q1"/>
<organism evidence="7 8">
    <name type="scientific">Boletus edulis BED1</name>
    <dbReference type="NCBI Taxonomy" id="1328754"/>
    <lineage>
        <taxon>Eukaryota</taxon>
        <taxon>Fungi</taxon>
        <taxon>Dikarya</taxon>
        <taxon>Basidiomycota</taxon>
        <taxon>Agaricomycotina</taxon>
        <taxon>Agaricomycetes</taxon>
        <taxon>Agaricomycetidae</taxon>
        <taxon>Boletales</taxon>
        <taxon>Boletineae</taxon>
        <taxon>Boletaceae</taxon>
        <taxon>Boletoideae</taxon>
        <taxon>Boletus</taxon>
    </lineage>
</organism>
<dbReference type="GO" id="GO:0008270">
    <property type="term" value="F:zinc ion binding"/>
    <property type="evidence" value="ECO:0007669"/>
    <property type="project" value="UniProtKB-KW"/>
</dbReference>
<sequence>MKHHRNPTHSYPQNTAPLSIHASLALRHPTLLSPLRPIANTLLPGNGDALDDFQSNAWVSAPSYRSHLAGLGINYLRDTSANLHGQPLAPEDSALRMQVDGDEELLYLPPDPHVTDAPPDDFPGPTVPYRGSGSAEDHRMAQCTPSFVPSLGEESTACLYLGLDSDINPTASDIVGLIPDVNMYDNLRRLDLSHPGINPLDTICSSPLHDVGISHEEPLIDDLPPTTDARAEQSPSPRVIQDIMSILVRPVPEFSFPPWPSANPPFAQSFSPSQLAAPGSSLSAKPEPTTVPDSGHHASPASCNLQYPGSTHSSPILNAHLGIELNELVSRAERFKTKYPERDIDRAWLSHFAGKLSDRGELLNDFRCYIVGCDQRNKRRDHILVHVGAHIGQRPFACSVPLRFLRKNECKRHEASHTGFRPYSCDICGQSFVRQDLVKRHVKRTHGLQDENDSGVGKQPRKRARLQ</sequence>
<keyword evidence="3" id="KW-0862">Zinc</keyword>
<dbReference type="SMART" id="SM00355">
    <property type="entry name" value="ZnF_C2H2"/>
    <property type="match status" value="3"/>
</dbReference>
<keyword evidence="2 4" id="KW-0863">Zinc-finger</keyword>
<feature type="region of interest" description="Disordered" evidence="5">
    <location>
        <begin position="267"/>
        <end position="300"/>
    </location>
</feature>
<dbReference type="GO" id="GO:0000978">
    <property type="term" value="F:RNA polymerase II cis-regulatory region sequence-specific DNA binding"/>
    <property type="evidence" value="ECO:0007669"/>
    <property type="project" value="TreeGrafter"/>
</dbReference>
<dbReference type="PANTHER" id="PTHR23235:SF120">
    <property type="entry name" value="KRUPPEL-LIKE FACTOR 15"/>
    <property type="match status" value="1"/>
</dbReference>
<dbReference type="Proteomes" id="UP001194468">
    <property type="component" value="Unassembled WGS sequence"/>
</dbReference>
<accession>A0AAD4C7Q1</accession>
<evidence type="ECO:0000256" key="2">
    <source>
        <dbReference type="ARBA" id="ARBA00022771"/>
    </source>
</evidence>
<dbReference type="Gene3D" id="3.30.160.60">
    <property type="entry name" value="Classic Zinc Finger"/>
    <property type="match status" value="1"/>
</dbReference>
<feature type="domain" description="C2H2-type" evidence="6">
    <location>
        <begin position="366"/>
        <end position="395"/>
    </location>
</feature>
<comment type="caution">
    <text evidence="7">The sequence shown here is derived from an EMBL/GenBank/DDBJ whole genome shotgun (WGS) entry which is preliminary data.</text>
</comment>
<evidence type="ECO:0000256" key="1">
    <source>
        <dbReference type="ARBA" id="ARBA00022723"/>
    </source>
</evidence>
<proteinExistence type="predicted"/>
<evidence type="ECO:0000313" key="8">
    <source>
        <dbReference type="Proteomes" id="UP001194468"/>
    </source>
</evidence>
<evidence type="ECO:0000256" key="3">
    <source>
        <dbReference type="ARBA" id="ARBA00022833"/>
    </source>
</evidence>
<protein>
    <recommendedName>
        <fullName evidence="6">C2H2-type domain-containing protein</fullName>
    </recommendedName>
</protein>
<dbReference type="PROSITE" id="PS00028">
    <property type="entry name" value="ZINC_FINGER_C2H2_1"/>
    <property type="match status" value="1"/>
</dbReference>
<reference evidence="7" key="1">
    <citation type="submission" date="2019-10" db="EMBL/GenBank/DDBJ databases">
        <authorList>
            <consortium name="DOE Joint Genome Institute"/>
            <person name="Kuo A."/>
            <person name="Miyauchi S."/>
            <person name="Kiss E."/>
            <person name="Drula E."/>
            <person name="Kohler A."/>
            <person name="Sanchez-Garcia M."/>
            <person name="Andreopoulos B."/>
            <person name="Barry K.W."/>
            <person name="Bonito G."/>
            <person name="Buee M."/>
            <person name="Carver A."/>
            <person name="Chen C."/>
            <person name="Cichocki N."/>
            <person name="Clum A."/>
            <person name="Culley D."/>
            <person name="Crous P.W."/>
            <person name="Fauchery L."/>
            <person name="Girlanda M."/>
            <person name="Hayes R."/>
            <person name="Keri Z."/>
            <person name="LaButti K."/>
            <person name="Lipzen A."/>
            <person name="Lombard V."/>
            <person name="Magnuson J."/>
            <person name="Maillard F."/>
            <person name="Morin E."/>
            <person name="Murat C."/>
            <person name="Nolan M."/>
            <person name="Ohm R."/>
            <person name="Pangilinan J."/>
            <person name="Pereira M."/>
            <person name="Perotto S."/>
            <person name="Peter M."/>
            <person name="Riley R."/>
            <person name="Sitrit Y."/>
            <person name="Stielow B."/>
            <person name="Szollosi G."/>
            <person name="Zifcakova L."/>
            <person name="Stursova M."/>
            <person name="Spatafora J.W."/>
            <person name="Tedersoo L."/>
            <person name="Vaario L.-M."/>
            <person name="Yamada A."/>
            <person name="Yan M."/>
            <person name="Wang P."/>
            <person name="Xu J."/>
            <person name="Bruns T."/>
            <person name="Baldrian P."/>
            <person name="Vilgalys R."/>
            <person name="Henrissat B."/>
            <person name="Grigoriev I.V."/>
            <person name="Hibbett D."/>
            <person name="Nagy L.G."/>
            <person name="Martin F.M."/>
        </authorList>
    </citation>
    <scope>NUCLEOTIDE SEQUENCE</scope>
    <source>
        <strain evidence="7">BED1</strain>
    </source>
</reference>
<dbReference type="EMBL" id="WHUW01000002">
    <property type="protein sequence ID" value="KAF8450768.1"/>
    <property type="molecule type" value="Genomic_DNA"/>
</dbReference>
<dbReference type="GO" id="GO:0000981">
    <property type="term" value="F:DNA-binding transcription factor activity, RNA polymerase II-specific"/>
    <property type="evidence" value="ECO:0007669"/>
    <property type="project" value="TreeGrafter"/>
</dbReference>
<feature type="region of interest" description="Disordered" evidence="5">
    <location>
        <begin position="443"/>
        <end position="467"/>
    </location>
</feature>
<keyword evidence="8" id="KW-1185">Reference proteome</keyword>
<keyword evidence="1" id="KW-0479">Metal-binding</keyword>
<evidence type="ECO:0000256" key="4">
    <source>
        <dbReference type="PROSITE-ProRule" id="PRU00042"/>
    </source>
</evidence>
<dbReference type="InterPro" id="IPR036236">
    <property type="entry name" value="Znf_C2H2_sf"/>
</dbReference>
<dbReference type="PROSITE" id="PS50157">
    <property type="entry name" value="ZINC_FINGER_C2H2_2"/>
    <property type="match status" value="2"/>
</dbReference>
<dbReference type="PANTHER" id="PTHR23235">
    <property type="entry name" value="KRUEPPEL-LIKE TRANSCRIPTION FACTOR"/>
    <property type="match status" value="1"/>
</dbReference>
<evidence type="ECO:0000256" key="5">
    <source>
        <dbReference type="SAM" id="MobiDB-lite"/>
    </source>
</evidence>
<reference evidence="7" key="2">
    <citation type="journal article" date="2020" name="Nat. Commun.">
        <title>Large-scale genome sequencing of mycorrhizal fungi provides insights into the early evolution of symbiotic traits.</title>
        <authorList>
            <person name="Miyauchi S."/>
            <person name="Kiss E."/>
            <person name="Kuo A."/>
            <person name="Drula E."/>
            <person name="Kohler A."/>
            <person name="Sanchez-Garcia M."/>
            <person name="Morin E."/>
            <person name="Andreopoulos B."/>
            <person name="Barry K.W."/>
            <person name="Bonito G."/>
            <person name="Buee M."/>
            <person name="Carver A."/>
            <person name="Chen C."/>
            <person name="Cichocki N."/>
            <person name="Clum A."/>
            <person name="Culley D."/>
            <person name="Crous P.W."/>
            <person name="Fauchery L."/>
            <person name="Girlanda M."/>
            <person name="Hayes R.D."/>
            <person name="Keri Z."/>
            <person name="LaButti K."/>
            <person name="Lipzen A."/>
            <person name="Lombard V."/>
            <person name="Magnuson J."/>
            <person name="Maillard F."/>
            <person name="Murat C."/>
            <person name="Nolan M."/>
            <person name="Ohm R.A."/>
            <person name="Pangilinan J."/>
            <person name="Pereira M.F."/>
            <person name="Perotto S."/>
            <person name="Peter M."/>
            <person name="Pfister S."/>
            <person name="Riley R."/>
            <person name="Sitrit Y."/>
            <person name="Stielow J.B."/>
            <person name="Szollosi G."/>
            <person name="Zifcakova L."/>
            <person name="Stursova M."/>
            <person name="Spatafora J.W."/>
            <person name="Tedersoo L."/>
            <person name="Vaario L.M."/>
            <person name="Yamada A."/>
            <person name="Yan M."/>
            <person name="Wang P."/>
            <person name="Xu J."/>
            <person name="Bruns T."/>
            <person name="Baldrian P."/>
            <person name="Vilgalys R."/>
            <person name="Dunand C."/>
            <person name="Henrissat B."/>
            <person name="Grigoriev I.V."/>
            <person name="Hibbett D."/>
            <person name="Nagy L.G."/>
            <person name="Martin F.M."/>
        </authorList>
    </citation>
    <scope>NUCLEOTIDE SEQUENCE</scope>
    <source>
        <strain evidence="7">BED1</strain>
    </source>
</reference>
<dbReference type="SUPFAM" id="SSF57667">
    <property type="entry name" value="beta-beta-alpha zinc fingers"/>
    <property type="match status" value="1"/>
</dbReference>
<evidence type="ECO:0000259" key="6">
    <source>
        <dbReference type="PROSITE" id="PS50157"/>
    </source>
</evidence>
<evidence type="ECO:0000313" key="7">
    <source>
        <dbReference type="EMBL" id="KAF8450768.1"/>
    </source>
</evidence>
<name>A0AAD4C7Q1_BOLED</name>
<feature type="region of interest" description="Disordered" evidence="5">
    <location>
        <begin position="217"/>
        <end position="236"/>
    </location>
</feature>
<dbReference type="InterPro" id="IPR013087">
    <property type="entry name" value="Znf_C2H2_type"/>
</dbReference>
<feature type="domain" description="C2H2-type" evidence="6">
    <location>
        <begin position="423"/>
        <end position="451"/>
    </location>
</feature>
<gene>
    <name evidence="7" type="ORF">L210DRAFT_3470011</name>
</gene>